<comment type="similarity">
    <text evidence="2 6">Belongs to the drug/metabolite transporter (DMT) superfamily. Plant drug/metabolite exporter (P-DME) (TC 2.A.7.4) family.</text>
</comment>
<dbReference type="Pfam" id="PF00892">
    <property type="entry name" value="EamA"/>
    <property type="match status" value="2"/>
</dbReference>
<protein>
    <recommendedName>
        <fullName evidence="6">WAT1-related protein</fullName>
    </recommendedName>
</protein>
<feature type="transmembrane region" description="Helical" evidence="6">
    <location>
        <begin position="98"/>
        <end position="119"/>
    </location>
</feature>
<accession>A0ABM3IB90</accession>
<dbReference type="Proteomes" id="UP001652623">
    <property type="component" value="Chromosome 10"/>
</dbReference>
<dbReference type="PANTHER" id="PTHR31218">
    <property type="entry name" value="WAT1-RELATED PROTEIN"/>
    <property type="match status" value="1"/>
</dbReference>
<keyword evidence="3 6" id="KW-0812">Transmembrane</keyword>
<feature type="transmembrane region" description="Helical" evidence="6">
    <location>
        <begin position="183"/>
        <end position="203"/>
    </location>
</feature>
<evidence type="ECO:0000313" key="10">
    <source>
        <dbReference type="RefSeq" id="XP_048324893.2"/>
    </source>
</evidence>
<feature type="transmembrane region" description="Helical" evidence="6">
    <location>
        <begin position="280"/>
        <end position="299"/>
    </location>
</feature>
<evidence type="ECO:0000259" key="8">
    <source>
        <dbReference type="Pfam" id="PF00892"/>
    </source>
</evidence>
<keyword evidence="4 6" id="KW-1133">Transmembrane helix</keyword>
<keyword evidence="9" id="KW-1185">Reference proteome</keyword>
<feature type="domain" description="EamA" evidence="8">
    <location>
        <begin position="10"/>
        <end position="141"/>
    </location>
</feature>
<evidence type="ECO:0000256" key="2">
    <source>
        <dbReference type="ARBA" id="ARBA00007635"/>
    </source>
</evidence>
<evidence type="ECO:0000256" key="5">
    <source>
        <dbReference type="ARBA" id="ARBA00023136"/>
    </source>
</evidence>
<feature type="transmembrane region" description="Helical" evidence="6">
    <location>
        <begin position="248"/>
        <end position="268"/>
    </location>
</feature>
<dbReference type="RefSeq" id="XP_048324893.2">
    <property type="nucleotide sequence ID" value="XM_048468936.2"/>
</dbReference>
<name>A0ABM3IB90_ZIZJJ</name>
<feature type="transmembrane region" description="Helical" evidence="6">
    <location>
        <begin position="70"/>
        <end position="92"/>
    </location>
</feature>
<keyword evidence="5 6" id="KW-0472">Membrane</keyword>
<proteinExistence type="inferred from homology"/>
<evidence type="ECO:0000256" key="3">
    <source>
        <dbReference type="ARBA" id="ARBA00022692"/>
    </source>
</evidence>
<evidence type="ECO:0000313" key="9">
    <source>
        <dbReference type="Proteomes" id="UP001652623"/>
    </source>
</evidence>
<gene>
    <name evidence="10" type="primary">LOC107411647</name>
</gene>
<dbReference type="SUPFAM" id="SSF103481">
    <property type="entry name" value="Multidrug resistance efflux transporter EmrE"/>
    <property type="match status" value="2"/>
</dbReference>
<feature type="transmembrane region" description="Helical" evidence="6">
    <location>
        <begin position="215"/>
        <end position="236"/>
    </location>
</feature>
<feature type="transmembrane region" description="Helical" evidence="6">
    <location>
        <begin position="305"/>
        <end position="325"/>
    </location>
</feature>
<dbReference type="InterPro" id="IPR037185">
    <property type="entry name" value="EmrE-like"/>
</dbReference>
<dbReference type="InterPro" id="IPR030184">
    <property type="entry name" value="WAT1-related"/>
</dbReference>
<feature type="transmembrane region" description="Helical" evidence="6">
    <location>
        <begin position="131"/>
        <end position="151"/>
    </location>
</feature>
<evidence type="ECO:0000256" key="7">
    <source>
        <dbReference type="SAM" id="MobiDB-lite"/>
    </source>
</evidence>
<reference evidence="10" key="1">
    <citation type="submission" date="2025-08" db="UniProtKB">
        <authorList>
            <consortium name="RefSeq"/>
        </authorList>
    </citation>
    <scope>IDENTIFICATION</scope>
    <source>
        <tissue evidence="10">Seedling</tissue>
    </source>
</reference>
<comment type="subcellular location">
    <subcellularLocation>
        <location evidence="1 6">Membrane</location>
        <topology evidence="1 6">Multi-pass membrane protein</topology>
    </subcellularLocation>
</comment>
<sequence length="383" mass="42263">MVGGDSVPFLVMVFVQVCYAGMNISSKLAMDTGMNPLVLVAYRQIFATLAIAPFGYWMERKTRPKITFSVLFQIFLCSLTGAVANQVFYFIGLKNSTATIGCALTNILPAITFVLAVLFRQETAEIKKKSGIAKIAGTIVCVGGAMLLSFYHGHTIGLGQSNIHWTYIDKMGGDSNSTTKSNFILGPLFLMLSTVGWALWFIIQARLSENFSAPYTSTTLMCFMASIECGAIGLFVEHNMSGWSLRNNMRLFASLYAGVLGSAVAFFLTSWSIQRKGPLYTSVFTPLLLIVVAIVSWALLREKLYVGTAVGSLLIICGLYSVLWGKNKEMKQGNKTIEDQISNASNSKIEENDEKNDLEMQPYDVQQYSNGNQVREEKQSQFL</sequence>
<dbReference type="GeneID" id="107411647"/>
<dbReference type="InterPro" id="IPR000620">
    <property type="entry name" value="EamA_dom"/>
</dbReference>
<evidence type="ECO:0000256" key="1">
    <source>
        <dbReference type="ARBA" id="ARBA00004141"/>
    </source>
</evidence>
<organism evidence="9 10">
    <name type="scientific">Ziziphus jujuba</name>
    <name type="common">Chinese jujube</name>
    <name type="synonym">Ziziphus sativa</name>
    <dbReference type="NCBI Taxonomy" id="326968"/>
    <lineage>
        <taxon>Eukaryota</taxon>
        <taxon>Viridiplantae</taxon>
        <taxon>Streptophyta</taxon>
        <taxon>Embryophyta</taxon>
        <taxon>Tracheophyta</taxon>
        <taxon>Spermatophyta</taxon>
        <taxon>Magnoliopsida</taxon>
        <taxon>eudicotyledons</taxon>
        <taxon>Gunneridae</taxon>
        <taxon>Pentapetalae</taxon>
        <taxon>rosids</taxon>
        <taxon>fabids</taxon>
        <taxon>Rosales</taxon>
        <taxon>Rhamnaceae</taxon>
        <taxon>Paliureae</taxon>
        <taxon>Ziziphus</taxon>
    </lineage>
</organism>
<feature type="region of interest" description="Disordered" evidence="7">
    <location>
        <begin position="342"/>
        <end position="362"/>
    </location>
</feature>
<feature type="domain" description="EamA" evidence="8">
    <location>
        <begin position="185"/>
        <end position="323"/>
    </location>
</feature>
<evidence type="ECO:0000256" key="4">
    <source>
        <dbReference type="ARBA" id="ARBA00022989"/>
    </source>
</evidence>
<feature type="transmembrane region" description="Helical" evidence="6">
    <location>
        <begin position="7"/>
        <end position="25"/>
    </location>
</feature>
<evidence type="ECO:0000256" key="6">
    <source>
        <dbReference type="RuleBase" id="RU363077"/>
    </source>
</evidence>
<feature type="transmembrane region" description="Helical" evidence="6">
    <location>
        <begin position="37"/>
        <end position="58"/>
    </location>
</feature>